<keyword evidence="3" id="KW-0964">Secreted</keyword>
<evidence type="ECO:0000313" key="8">
    <source>
        <dbReference type="EMBL" id="KAK2575513.1"/>
    </source>
</evidence>
<dbReference type="SMART" id="SM00737">
    <property type="entry name" value="ML"/>
    <property type="match status" value="1"/>
</dbReference>
<dbReference type="Gene3D" id="2.60.40.770">
    <property type="match status" value="1"/>
</dbReference>
<evidence type="ECO:0000313" key="9">
    <source>
        <dbReference type="Proteomes" id="UP001258017"/>
    </source>
</evidence>
<dbReference type="SUPFAM" id="SSF81296">
    <property type="entry name" value="E set domains"/>
    <property type="match status" value="1"/>
</dbReference>
<feature type="chain" id="PRO_5042248090" description="MD-2-related lipid-recognition domain-containing protein" evidence="6">
    <location>
        <begin position="28"/>
        <end position="155"/>
    </location>
</feature>
<evidence type="ECO:0000256" key="5">
    <source>
        <dbReference type="ARBA" id="ARBA00023157"/>
    </source>
</evidence>
<dbReference type="GO" id="GO:0032934">
    <property type="term" value="F:sterol binding"/>
    <property type="evidence" value="ECO:0007669"/>
    <property type="project" value="InterPro"/>
</dbReference>
<comment type="similarity">
    <text evidence="2">Belongs to the NPC2 family.</text>
</comment>
<dbReference type="Pfam" id="PF02221">
    <property type="entry name" value="E1_DerP2_DerF2"/>
    <property type="match status" value="1"/>
</dbReference>
<dbReference type="CDD" id="cd00916">
    <property type="entry name" value="Npc2_like"/>
    <property type="match status" value="1"/>
</dbReference>
<evidence type="ECO:0000256" key="4">
    <source>
        <dbReference type="ARBA" id="ARBA00022729"/>
    </source>
</evidence>
<dbReference type="EMBL" id="JAIFRP010004413">
    <property type="protein sequence ID" value="KAK2575513.1"/>
    <property type="molecule type" value="Genomic_DNA"/>
</dbReference>
<proteinExistence type="inferred from homology"/>
<gene>
    <name evidence="8" type="ORF">KPH14_011234</name>
</gene>
<feature type="signal peptide" evidence="6">
    <location>
        <begin position="1"/>
        <end position="27"/>
    </location>
</feature>
<evidence type="ECO:0000256" key="2">
    <source>
        <dbReference type="ARBA" id="ARBA00006370"/>
    </source>
</evidence>
<dbReference type="InterPro" id="IPR003172">
    <property type="entry name" value="ML_dom"/>
</dbReference>
<keyword evidence="9" id="KW-1185">Reference proteome</keyword>
<name>A0AAD9R9Z0_9HYME</name>
<protein>
    <recommendedName>
        <fullName evidence="7">MD-2-related lipid-recognition domain-containing protein</fullName>
    </recommendedName>
</protein>
<dbReference type="PANTHER" id="PTHR11306">
    <property type="entry name" value="NIEMANN PICK TYPE C2 PROTEIN NPC2-RELATED"/>
    <property type="match status" value="1"/>
</dbReference>
<reference evidence="8" key="1">
    <citation type="submission" date="2021-08" db="EMBL/GenBank/DDBJ databases">
        <authorList>
            <person name="Misof B."/>
            <person name="Oliver O."/>
            <person name="Podsiadlowski L."/>
            <person name="Donath A."/>
            <person name="Peters R."/>
            <person name="Mayer C."/>
            <person name="Rust J."/>
            <person name="Gunkel S."/>
            <person name="Lesny P."/>
            <person name="Martin S."/>
            <person name="Oeyen J.P."/>
            <person name="Petersen M."/>
            <person name="Panagiotis P."/>
            <person name="Wilbrandt J."/>
            <person name="Tanja T."/>
        </authorList>
    </citation>
    <scope>NUCLEOTIDE SEQUENCE</scope>
    <source>
        <strain evidence="8">GBR_01_08_01A</strain>
        <tissue evidence="8">Thorax + abdomen</tissue>
    </source>
</reference>
<organism evidence="8 9">
    <name type="scientific">Odynerus spinipes</name>
    <dbReference type="NCBI Taxonomy" id="1348599"/>
    <lineage>
        <taxon>Eukaryota</taxon>
        <taxon>Metazoa</taxon>
        <taxon>Ecdysozoa</taxon>
        <taxon>Arthropoda</taxon>
        <taxon>Hexapoda</taxon>
        <taxon>Insecta</taxon>
        <taxon>Pterygota</taxon>
        <taxon>Neoptera</taxon>
        <taxon>Endopterygota</taxon>
        <taxon>Hymenoptera</taxon>
        <taxon>Apocrita</taxon>
        <taxon>Aculeata</taxon>
        <taxon>Vespoidea</taxon>
        <taxon>Vespidae</taxon>
        <taxon>Eumeninae</taxon>
        <taxon>Odynerus</taxon>
    </lineage>
</organism>
<dbReference type="InterPro" id="IPR039670">
    <property type="entry name" value="NPC2-like"/>
</dbReference>
<evidence type="ECO:0000259" key="7">
    <source>
        <dbReference type="SMART" id="SM00737"/>
    </source>
</evidence>
<evidence type="ECO:0000256" key="3">
    <source>
        <dbReference type="ARBA" id="ARBA00022525"/>
    </source>
</evidence>
<sequence>MLRETLFVFAALVVVLSTATKVNHCDGTPFEDTNQVKISDCDTPPCLLKKKTRVSIEQKFTLEKDVNNMMTSVSAVLFGVPLPFVGVDGTNACDNIYDKDGRKVQCPLKKGETYIYRNDFPILEIYPKVPLEVHYALTDGNNQVICFTIPARITG</sequence>
<feature type="domain" description="MD-2-related lipid-recognition" evidence="7">
    <location>
        <begin position="22"/>
        <end position="151"/>
    </location>
</feature>
<comment type="caution">
    <text evidence="8">The sequence shown here is derived from an EMBL/GenBank/DDBJ whole genome shotgun (WGS) entry which is preliminary data.</text>
</comment>
<reference evidence="8" key="2">
    <citation type="journal article" date="2023" name="Commun. Biol.">
        <title>Intrasexual cuticular hydrocarbon dimorphism in a wasp sheds light on hydrocarbon biosynthesis genes in Hymenoptera.</title>
        <authorList>
            <person name="Moris V.C."/>
            <person name="Podsiadlowski L."/>
            <person name="Martin S."/>
            <person name="Oeyen J.P."/>
            <person name="Donath A."/>
            <person name="Petersen M."/>
            <person name="Wilbrandt J."/>
            <person name="Misof B."/>
            <person name="Liedtke D."/>
            <person name="Thamm M."/>
            <person name="Scheiner R."/>
            <person name="Schmitt T."/>
            <person name="Niehuis O."/>
        </authorList>
    </citation>
    <scope>NUCLEOTIDE SEQUENCE</scope>
    <source>
        <strain evidence="8">GBR_01_08_01A</strain>
    </source>
</reference>
<evidence type="ECO:0000256" key="6">
    <source>
        <dbReference type="SAM" id="SignalP"/>
    </source>
</evidence>
<dbReference type="InterPro" id="IPR033916">
    <property type="entry name" value="ML_Npc2-like"/>
</dbReference>
<dbReference type="FunFam" id="2.60.40.770:FF:000001">
    <property type="entry name" value="NPC intracellular cholesterol transporter 2"/>
    <property type="match status" value="1"/>
</dbReference>
<comment type="subcellular location">
    <subcellularLocation>
        <location evidence="1">Secreted</location>
    </subcellularLocation>
</comment>
<dbReference type="GO" id="GO:0032367">
    <property type="term" value="P:intracellular cholesterol transport"/>
    <property type="evidence" value="ECO:0007669"/>
    <property type="project" value="InterPro"/>
</dbReference>
<dbReference type="Proteomes" id="UP001258017">
    <property type="component" value="Unassembled WGS sequence"/>
</dbReference>
<dbReference type="AlphaFoldDB" id="A0AAD9R9Z0"/>
<evidence type="ECO:0000256" key="1">
    <source>
        <dbReference type="ARBA" id="ARBA00004613"/>
    </source>
</evidence>
<keyword evidence="5" id="KW-1015">Disulfide bond</keyword>
<keyword evidence="4 6" id="KW-0732">Signal</keyword>
<dbReference type="GO" id="GO:0005576">
    <property type="term" value="C:extracellular region"/>
    <property type="evidence" value="ECO:0007669"/>
    <property type="project" value="UniProtKB-SubCell"/>
</dbReference>
<dbReference type="InterPro" id="IPR014756">
    <property type="entry name" value="Ig_E-set"/>
</dbReference>
<dbReference type="PANTHER" id="PTHR11306:SF68">
    <property type="entry name" value="NPC INTRACELLULAR CHOLESTEROL TRANSPORTER 2"/>
    <property type="match status" value="1"/>
</dbReference>
<accession>A0AAD9R9Z0</accession>